<evidence type="ECO:0000313" key="3">
    <source>
        <dbReference type="Proteomes" id="UP001497516"/>
    </source>
</evidence>
<protein>
    <submittedName>
        <fullName evidence="2">Uncharacterized protein</fullName>
    </submittedName>
</protein>
<dbReference type="AlphaFoldDB" id="A0AAV2C9C7"/>
<feature type="region of interest" description="Disordered" evidence="1">
    <location>
        <begin position="128"/>
        <end position="147"/>
    </location>
</feature>
<dbReference type="EMBL" id="OZ034813">
    <property type="protein sequence ID" value="CAL1352523.1"/>
    <property type="molecule type" value="Genomic_DNA"/>
</dbReference>
<keyword evidence="3" id="KW-1185">Reference proteome</keyword>
<accession>A0AAV2C9C7</accession>
<feature type="region of interest" description="Disordered" evidence="1">
    <location>
        <begin position="46"/>
        <end position="70"/>
    </location>
</feature>
<name>A0AAV2C9C7_9ROSI</name>
<dbReference type="Proteomes" id="UP001497516">
    <property type="component" value="Chromosome 1"/>
</dbReference>
<evidence type="ECO:0000256" key="1">
    <source>
        <dbReference type="SAM" id="MobiDB-lite"/>
    </source>
</evidence>
<feature type="compositionally biased region" description="Polar residues" evidence="1">
    <location>
        <begin position="54"/>
        <end position="70"/>
    </location>
</feature>
<proteinExistence type="predicted"/>
<sequence length="206" mass="23332">MGIAEKSIIEGWENRRLGSTDSARLPNREYRSESLEVSCNLRGRCAGRQRSKPHSSTTSSLPRSAATRSPHSQVLPLANCPVNFVVNRDFDCEFFEIGDLARVEATYMITLLSDAKRKAEEERGAFQKKAGEGRRLQANSRLNRLPHQPPKITLQAENFEWEMQFYVSAINDTVDFVVEPSVRYGLMDHDFKQLLMVVDSAPIVDD</sequence>
<evidence type="ECO:0000313" key="2">
    <source>
        <dbReference type="EMBL" id="CAL1352523.1"/>
    </source>
</evidence>
<reference evidence="2 3" key="1">
    <citation type="submission" date="2024-04" db="EMBL/GenBank/DDBJ databases">
        <authorList>
            <person name="Fracassetti M."/>
        </authorList>
    </citation>
    <scope>NUCLEOTIDE SEQUENCE [LARGE SCALE GENOMIC DNA]</scope>
</reference>
<gene>
    <name evidence="2" type="ORF">LTRI10_LOCUS489</name>
</gene>
<organism evidence="2 3">
    <name type="scientific">Linum trigynum</name>
    <dbReference type="NCBI Taxonomy" id="586398"/>
    <lineage>
        <taxon>Eukaryota</taxon>
        <taxon>Viridiplantae</taxon>
        <taxon>Streptophyta</taxon>
        <taxon>Embryophyta</taxon>
        <taxon>Tracheophyta</taxon>
        <taxon>Spermatophyta</taxon>
        <taxon>Magnoliopsida</taxon>
        <taxon>eudicotyledons</taxon>
        <taxon>Gunneridae</taxon>
        <taxon>Pentapetalae</taxon>
        <taxon>rosids</taxon>
        <taxon>fabids</taxon>
        <taxon>Malpighiales</taxon>
        <taxon>Linaceae</taxon>
        <taxon>Linum</taxon>
    </lineage>
</organism>